<dbReference type="RefSeq" id="WP_016474909.1">
    <property type="nucleotide sequence ID" value="NZ_KE150480.1"/>
</dbReference>
<dbReference type="AlphaFoldDB" id="S3BAV9"/>
<evidence type="ECO:0000313" key="2">
    <source>
        <dbReference type="EMBL" id="EPD98443.1"/>
    </source>
</evidence>
<dbReference type="HOGENOM" id="CLU_2467869_0_0_4"/>
<evidence type="ECO:0000313" key="3">
    <source>
        <dbReference type="Proteomes" id="UP000014400"/>
    </source>
</evidence>
<feature type="signal peptide" evidence="1">
    <location>
        <begin position="1"/>
        <end position="19"/>
    </location>
</feature>
<proteinExistence type="predicted"/>
<dbReference type="EMBL" id="ATCF01000024">
    <property type="protein sequence ID" value="EPD98443.1"/>
    <property type="molecule type" value="Genomic_DNA"/>
</dbReference>
<keyword evidence="3" id="KW-1185">Reference proteome</keyword>
<dbReference type="PATRIC" id="fig|1203554.3.peg.1818"/>
<sequence>MRLNALAVTAGFAVMFASAYPAVNGEAVIITPDGTDSCTLAARQGVEIYGLTAGFSLNKDHHQAPFVDKDRIFSGDLEEGITILKNWR</sequence>
<reference evidence="2 3" key="1">
    <citation type="submission" date="2013-04" db="EMBL/GenBank/DDBJ databases">
        <title>The Genome Sequence of Sutterella wadsworthensis HGA0223.</title>
        <authorList>
            <consortium name="The Broad Institute Genomics Platform"/>
            <person name="Earl A."/>
            <person name="Ward D."/>
            <person name="Feldgarden M."/>
            <person name="Gevers D."/>
            <person name="Schmidt T.M."/>
            <person name="Dover J."/>
            <person name="Dai D."/>
            <person name="Walker B."/>
            <person name="Young S."/>
            <person name="Zeng Q."/>
            <person name="Gargeya S."/>
            <person name="Fitzgerald M."/>
            <person name="Haas B."/>
            <person name="Abouelleil A."/>
            <person name="Allen A.W."/>
            <person name="Alvarado L."/>
            <person name="Arachchi H.M."/>
            <person name="Berlin A.M."/>
            <person name="Chapman S.B."/>
            <person name="Gainer-Dewar J."/>
            <person name="Goldberg J."/>
            <person name="Griggs A."/>
            <person name="Gujja S."/>
            <person name="Hansen M."/>
            <person name="Howarth C."/>
            <person name="Imamovic A."/>
            <person name="Ireland A."/>
            <person name="Larimer J."/>
            <person name="McCowan C."/>
            <person name="Murphy C."/>
            <person name="Pearson M."/>
            <person name="Poon T.W."/>
            <person name="Priest M."/>
            <person name="Roberts A."/>
            <person name="Saif S."/>
            <person name="Shea T."/>
            <person name="Sisk P."/>
            <person name="Sykes S."/>
            <person name="Wortman J."/>
            <person name="Nusbaum C."/>
            <person name="Birren B."/>
        </authorList>
    </citation>
    <scope>NUCLEOTIDE SEQUENCE [LARGE SCALE GENOMIC DNA]</scope>
    <source>
        <strain evidence="2 3">HGA0223</strain>
    </source>
</reference>
<name>S3BAV9_9BURK</name>
<dbReference type="Proteomes" id="UP000014400">
    <property type="component" value="Unassembled WGS sequence"/>
</dbReference>
<keyword evidence="1" id="KW-0732">Signal</keyword>
<feature type="chain" id="PRO_5004506091" evidence="1">
    <location>
        <begin position="20"/>
        <end position="88"/>
    </location>
</feature>
<dbReference type="eggNOG" id="ENOG5030T72">
    <property type="taxonomic scope" value="Bacteria"/>
</dbReference>
<comment type="caution">
    <text evidence="2">The sequence shown here is derived from an EMBL/GenBank/DDBJ whole genome shotgun (WGS) entry which is preliminary data.</text>
</comment>
<gene>
    <name evidence="2" type="ORF">HMPREF1476_01734</name>
</gene>
<evidence type="ECO:0000256" key="1">
    <source>
        <dbReference type="SAM" id="SignalP"/>
    </source>
</evidence>
<accession>S3BAV9</accession>
<organism evidence="2 3">
    <name type="scientific">Sutterella wadsworthensis HGA0223</name>
    <dbReference type="NCBI Taxonomy" id="1203554"/>
    <lineage>
        <taxon>Bacteria</taxon>
        <taxon>Pseudomonadati</taxon>
        <taxon>Pseudomonadota</taxon>
        <taxon>Betaproteobacteria</taxon>
        <taxon>Burkholderiales</taxon>
        <taxon>Sutterellaceae</taxon>
        <taxon>Sutterella</taxon>
    </lineage>
</organism>
<protein>
    <submittedName>
        <fullName evidence="2">Uncharacterized protein</fullName>
    </submittedName>
</protein>